<reference evidence="1" key="1">
    <citation type="submission" date="2019-08" db="EMBL/GenBank/DDBJ databases">
        <authorList>
            <person name="Kucharzyk K."/>
            <person name="Murdoch R.W."/>
            <person name="Higgins S."/>
            <person name="Loffler F."/>
        </authorList>
    </citation>
    <scope>NUCLEOTIDE SEQUENCE</scope>
</reference>
<protein>
    <submittedName>
        <fullName evidence="1">Uncharacterized protein</fullName>
    </submittedName>
</protein>
<gene>
    <name evidence="1" type="ORF">SDC9_159264</name>
</gene>
<name>A0A645FC56_9ZZZZ</name>
<proteinExistence type="predicted"/>
<comment type="caution">
    <text evidence="1">The sequence shown here is derived from an EMBL/GenBank/DDBJ whole genome shotgun (WGS) entry which is preliminary data.</text>
</comment>
<accession>A0A645FC56</accession>
<dbReference type="AlphaFoldDB" id="A0A645FC56"/>
<sequence length="52" mass="5611">MIVVIAKPFKDPKPITTRGDRAIIFVEAAPKMIAKAFPILDLKTFVGGSLPS</sequence>
<organism evidence="1">
    <name type="scientific">bioreactor metagenome</name>
    <dbReference type="NCBI Taxonomy" id="1076179"/>
    <lineage>
        <taxon>unclassified sequences</taxon>
        <taxon>metagenomes</taxon>
        <taxon>ecological metagenomes</taxon>
    </lineage>
</organism>
<evidence type="ECO:0000313" key="1">
    <source>
        <dbReference type="EMBL" id="MPN11955.1"/>
    </source>
</evidence>
<dbReference type="EMBL" id="VSSQ01058227">
    <property type="protein sequence ID" value="MPN11955.1"/>
    <property type="molecule type" value="Genomic_DNA"/>
</dbReference>